<name>A0A9X4BHF2_9GAMM</name>
<reference evidence="2" key="1">
    <citation type="submission" date="2023-02" db="EMBL/GenBank/DDBJ databases">
        <title>Tahibacter soli sp. nov. isolated from soil.</title>
        <authorList>
            <person name="Baek J.H."/>
            <person name="Lee J.K."/>
            <person name="Choi D.G."/>
            <person name="Jeon C.O."/>
        </authorList>
    </citation>
    <scope>NUCLEOTIDE SEQUENCE</scope>
    <source>
        <strain evidence="2">BL</strain>
    </source>
</reference>
<dbReference type="GO" id="GO:0006508">
    <property type="term" value="P:proteolysis"/>
    <property type="evidence" value="ECO:0007669"/>
    <property type="project" value="InterPro"/>
</dbReference>
<dbReference type="Pfam" id="PF01244">
    <property type="entry name" value="Peptidase_M19"/>
    <property type="match status" value="1"/>
</dbReference>
<dbReference type="InterPro" id="IPR008257">
    <property type="entry name" value="Pept_M19"/>
</dbReference>
<dbReference type="PROSITE" id="PS51365">
    <property type="entry name" value="RENAL_DIPEPTIDASE_2"/>
    <property type="match status" value="1"/>
</dbReference>
<proteinExistence type="predicted"/>
<protein>
    <submittedName>
        <fullName evidence="2">Dipeptidase</fullName>
    </submittedName>
</protein>
<keyword evidence="3" id="KW-1185">Reference proteome</keyword>
<dbReference type="PANTHER" id="PTHR10443">
    <property type="entry name" value="MICROSOMAL DIPEPTIDASE"/>
    <property type="match status" value="1"/>
</dbReference>
<evidence type="ECO:0000313" key="2">
    <source>
        <dbReference type="EMBL" id="MDC8012328.1"/>
    </source>
</evidence>
<evidence type="ECO:0000313" key="3">
    <source>
        <dbReference type="Proteomes" id="UP001139971"/>
    </source>
</evidence>
<accession>A0A9X4BHF2</accession>
<feature type="chain" id="PRO_5040750783" evidence="1">
    <location>
        <begin position="30"/>
        <end position="382"/>
    </location>
</feature>
<evidence type="ECO:0000256" key="1">
    <source>
        <dbReference type="SAM" id="SignalP"/>
    </source>
</evidence>
<dbReference type="Proteomes" id="UP001139971">
    <property type="component" value="Unassembled WGS sequence"/>
</dbReference>
<gene>
    <name evidence="2" type="ORF">OD750_007170</name>
</gene>
<dbReference type="GO" id="GO:0070573">
    <property type="term" value="F:metallodipeptidase activity"/>
    <property type="evidence" value="ECO:0007669"/>
    <property type="project" value="InterPro"/>
</dbReference>
<dbReference type="SUPFAM" id="SSF51556">
    <property type="entry name" value="Metallo-dependent hydrolases"/>
    <property type="match status" value="1"/>
</dbReference>
<comment type="caution">
    <text evidence="2">The sequence shown here is derived from an EMBL/GenBank/DDBJ whole genome shotgun (WGS) entry which is preliminary data.</text>
</comment>
<dbReference type="InterPro" id="IPR006311">
    <property type="entry name" value="TAT_signal"/>
</dbReference>
<dbReference type="PROSITE" id="PS51318">
    <property type="entry name" value="TAT"/>
    <property type="match status" value="1"/>
</dbReference>
<sequence>MSDSIFAGRRHFLAATAALTAAAALPAVAAAARTTRAWRGYRDAIVVDTLSGGPSNADATEPYATLDARALGEARASGMTACNVTVSGVGSYANDYAETIRAIAYWNGEIAAHPEHLSLVRRAADLADAKKTGRLGLIYGFQDATPFGDDAKRLDEFWGLGVRVFQLTYNRRNLVGDGCLEPGNAGLSTFGLELVEKINAKRGLVDLSHSGQRTALEAIAASKAPVVISHTACAALVARPRNKTDEELKAVADKGGVVGIYLMPFLRLEGQPMAQDLIRHIEHAVKVCGEDHVAIGTDGVLPAVETTPAYQKMFKEFVAQRIARGIAAPGESVDVYNFVPDLNTPDRLDTLAAMLSQRGHADARIAKIVGGNFARVFGEVCG</sequence>
<dbReference type="AlphaFoldDB" id="A0A9X4BHF2"/>
<organism evidence="2 3">
    <name type="scientific">Tahibacter soli</name>
    <dbReference type="NCBI Taxonomy" id="2983605"/>
    <lineage>
        <taxon>Bacteria</taxon>
        <taxon>Pseudomonadati</taxon>
        <taxon>Pseudomonadota</taxon>
        <taxon>Gammaproteobacteria</taxon>
        <taxon>Lysobacterales</taxon>
        <taxon>Rhodanobacteraceae</taxon>
        <taxon>Tahibacter</taxon>
    </lineage>
</organism>
<dbReference type="RefSeq" id="WP_263543821.1">
    <property type="nucleotide sequence ID" value="NZ_JAOVZO020000008.1"/>
</dbReference>
<dbReference type="PANTHER" id="PTHR10443:SF12">
    <property type="entry name" value="DIPEPTIDASE"/>
    <property type="match status" value="1"/>
</dbReference>
<dbReference type="Gene3D" id="3.20.20.140">
    <property type="entry name" value="Metal-dependent hydrolases"/>
    <property type="match status" value="1"/>
</dbReference>
<keyword evidence="1" id="KW-0732">Signal</keyword>
<dbReference type="EMBL" id="JAOVZO020000008">
    <property type="protein sequence ID" value="MDC8012328.1"/>
    <property type="molecule type" value="Genomic_DNA"/>
</dbReference>
<feature type="signal peptide" evidence="1">
    <location>
        <begin position="1"/>
        <end position="29"/>
    </location>
</feature>
<dbReference type="InterPro" id="IPR032466">
    <property type="entry name" value="Metal_Hydrolase"/>
</dbReference>